<evidence type="ECO:0000256" key="5">
    <source>
        <dbReference type="RuleBase" id="RU361279"/>
    </source>
</evidence>
<keyword evidence="6" id="KW-0436">Ligase</keyword>
<dbReference type="STRING" id="1261131.lam_024"/>
<protein>
    <recommendedName>
        <fullName evidence="5">5-formyltetrahydrofolate cyclo-ligase</fullName>
        <ecNumber evidence="5">6.3.3.2</ecNumber>
    </recommendedName>
</protein>
<dbReference type="InterPro" id="IPR037171">
    <property type="entry name" value="NagB/RpiA_transferase-like"/>
</dbReference>
<keyword evidence="5" id="KW-0479">Metal-binding</keyword>
<dbReference type="Proteomes" id="UP000017862">
    <property type="component" value="Chromosome"/>
</dbReference>
<proteinExistence type="inferred from homology"/>
<dbReference type="InterPro" id="IPR002698">
    <property type="entry name" value="FTHF_cligase"/>
</dbReference>
<keyword evidence="5" id="KW-0460">Magnesium</keyword>
<comment type="similarity">
    <text evidence="1 5">Belongs to the 5-formyltetrahydrofolate cyclo-ligase family.</text>
</comment>
<dbReference type="KEGG" id="lar:lam_024"/>
<gene>
    <name evidence="6" type="ORF">lam_024</name>
</gene>
<dbReference type="EC" id="6.3.3.2" evidence="5"/>
<accession>U6B2X0</accession>
<dbReference type="PANTHER" id="PTHR23407:SF1">
    <property type="entry name" value="5-FORMYLTETRAHYDROFOLATE CYCLO-LIGASE"/>
    <property type="match status" value="1"/>
</dbReference>
<feature type="binding site" evidence="4">
    <location>
        <begin position="7"/>
        <end position="11"/>
    </location>
    <ligand>
        <name>ATP</name>
        <dbReference type="ChEBI" id="CHEBI:30616"/>
    </ligand>
</feature>
<dbReference type="GO" id="GO:0030272">
    <property type="term" value="F:5-formyltetrahydrofolate cyclo-ligase activity"/>
    <property type="evidence" value="ECO:0007669"/>
    <property type="project" value="UniProtKB-EC"/>
</dbReference>
<comment type="catalytic activity">
    <reaction evidence="5">
        <text>(6S)-5-formyl-5,6,7,8-tetrahydrofolate + ATP = (6R)-5,10-methenyltetrahydrofolate + ADP + phosphate</text>
        <dbReference type="Rhea" id="RHEA:10488"/>
        <dbReference type="ChEBI" id="CHEBI:30616"/>
        <dbReference type="ChEBI" id="CHEBI:43474"/>
        <dbReference type="ChEBI" id="CHEBI:57455"/>
        <dbReference type="ChEBI" id="CHEBI:57457"/>
        <dbReference type="ChEBI" id="CHEBI:456216"/>
        <dbReference type="EC" id="6.3.3.2"/>
    </reaction>
</comment>
<name>U6B2X0_9HYPH</name>
<dbReference type="eggNOG" id="COG0212">
    <property type="taxonomic scope" value="Bacteria"/>
</dbReference>
<keyword evidence="3 4" id="KW-0067">ATP-binding</keyword>
<dbReference type="Pfam" id="PF01812">
    <property type="entry name" value="5-FTHF_cyc-lig"/>
    <property type="match status" value="1"/>
</dbReference>
<dbReference type="HOGENOM" id="CLU_066245_0_1_5"/>
<dbReference type="InterPro" id="IPR024185">
    <property type="entry name" value="FTHF_cligase-like_sf"/>
</dbReference>
<dbReference type="PIRSF" id="PIRSF006806">
    <property type="entry name" value="FTHF_cligase"/>
    <property type="match status" value="1"/>
</dbReference>
<dbReference type="SUPFAM" id="SSF100950">
    <property type="entry name" value="NagB/RpiA/CoA transferase-like"/>
    <property type="match status" value="1"/>
</dbReference>
<dbReference type="PANTHER" id="PTHR23407">
    <property type="entry name" value="ATPASE INHIBITOR/5-FORMYLTETRAHYDROFOLATE CYCLO-LIGASE"/>
    <property type="match status" value="1"/>
</dbReference>
<comment type="cofactor">
    <cofactor evidence="5">
        <name>Mg(2+)</name>
        <dbReference type="ChEBI" id="CHEBI:18420"/>
    </cofactor>
</comment>
<keyword evidence="7" id="KW-1185">Reference proteome</keyword>
<dbReference type="GO" id="GO:0005524">
    <property type="term" value="F:ATP binding"/>
    <property type="evidence" value="ECO:0007669"/>
    <property type="project" value="UniProtKB-KW"/>
</dbReference>
<evidence type="ECO:0000256" key="4">
    <source>
        <dbReference type="PIRSR" id="PIRSR006806-1"/>
    </source>
</evidence>
<organism evidence="6 7">
    <name type="scientific">Candidatus Liberibacter americanus str. Sao Paulo</name>
    <dbReference type="NCBI Taxonomy" id="1261131"/>
    <lineage>
        <taxon>Bacteria</taxon>
        <taxon>Pseudomonadati</taxon>
        <taxon>Pseudomonadota</taxon>
        <taxon>Alphaproteobacteria</taxon>
        <taxon>Hyphomicrobiales</taxon>
        <taxon>Rhizobiaceae</taxon>
        <taxon>Liberibacter</taxon>
    </lineage>
</organism>
<evidence type="ECO:0000313" key="7">
    <source>
        <dbReference type="Proteomes" id="UP000017862"/>
    </source>
</evidence>
<dbReference type="NCBIfam" id="TIGR02727">
    <property type="entry name" value="MTHFS_bact"/>
    <property type="match status" value="1"/>
</dbReference>
<evidence type="ECO:0000256" key="1">
    <source>
        <dbReference type="ARBA" id="ARBA00010638"/>
    </source>
</evidence>
<sequence length="193" mass="22223">MNRREKKHLLRKQKSVLRDLLSLKYRHSKSVALAILGEKKISIKPGMKIATFYPIKSEVNVNILVQKLKKKRCSFCMPSFKEDKMIFRQYTNKKNLVKSRFNILSPTINSPEIDPDIILIPLIAFDSVGNRIGYGKGNYDFAIANARLKGNNPYIVGIAFDIQETSYIQAEPNDIRMHAILTESRFCQFNNNI</sequence>
<evidence type="ECO:0000313" key="6">
    <source>
        <dbReference type="EMBL" id="AHA27409.1"/>
    </source>
</evidence>
<dbReference type="Gene3D" id="3.40.50.10420">
    <property type="entry name" value="NagB/RpiA/CoA transferase-like"/>
    <property type="match status" value="1"/>
</dbReference>
<dbReference type="GO" id="GO:0009396">
    <property type="term" value="P:folic acid-containing compound biosynthetic process"/>
    <property type="evidence" value="ECO:0007669"/>
    <property type="project" value="TreeGrafter"/>
</dbReference>
<dbReference type="GO" id="GO:0046872">
    <property type="term" value="F:metal ion binding"/>
    <property type="evidence" value="ECO:0007669"/>
    <property type="project" value="UniProtKB-KW"/>
</dbReference>
<feature type="binding site" evidence="4">
    <location>
        <begin position="131"/>
        <end position="139"/>
    </location>
    <ligand>
        <name>ATP</name>
        <dbReference type="ChEBI" id="CHEBI:30616"/>
    </ligand>
</feature>
<dbReference type="AlphaFoldDB" id="U6B2X0"/>
<dbReference type="EMBL" id="CP006604">
    <property type="protein sequence ID" value="AHA27409.1"/>
    <property type="molecule type" value="Genomic_DNA"/>
</dbReference>
<feature type="binding site" evidence="4">
    <location>
        <position position="58"/>
    </location>
    <ligand>
        <name>substrate</name>
    </ligand>
</feature>
<dbReference type="GO" id="GO:0035999">
    <property type="term" value="P:tetrahydrofolate interconversion"/>
    <property type="evidence" value="ECO:0007669"/>
    <property type="project" value="TreeGrafter"/>
</dbReference>
<keyword evidence="2 4" id="KW-0547">Nucleotide-binding</keyword>
<reference evidence="6 7" key="1">
    <citation type="journal article" date="2014" name="Mol. Plant Microbe Interact.">
        <title>The complete genome sequence of Candidatus Liberibacter americanus, associated with citrus Huanglongbing.</title>
        <authorList>
            <person name="Wulff N.A."/>
            <person name="Zhang S."/>
            <person name="Setubal J.C."/>
            <person name="Almeida N.F."/>
            <person name="Martins E.C."/>
            <person name="Harakava R."/>
            <person name="Kumar D."/>
            <person name="Rangel L.T."/>
            <person name="Foissac X."/>
            <person name="Bove J."/>
            <person name="Gabriel D.W."/>
        </authorList>
    </citation>
    <scope>NUCLEOTIDE SEQUENCE [LARGE SCALE GENOMIC DNA]</scope>
    <source>
        <strain evidence="6 7">Sao Paulo</strain>
    </source>
</reference>
<evidence type="ECO:0000256" key="3">
    <source>
        <dbReference type="ARBA" id="ARBA00022840"/>
    </source>
</evidence>
<dbReference type="PATRIC" id="fig|1261131.3.peg.20"/>
<dbReference type="RefSeq" id="WP_007556640.1">
    <property type="nucleotide sequence ID" value="NC_022793.1"/>
</dbReference>
<evidence type="ECO:0000256" key="2">
    <source>
        <dbReference type="ARBA" id="ARBA00022741"/>
    </source>
</evidence>